<dbReference type="EMBL" id="LMTR01000063">
    <property type="protein sequence ID" value="KWT67564.1"/>
    <property type="molecule type" value="Genomic_DNA"/>
</dbReference>
<dbReference type="Proteomes" id="UP000059074">
    <property type="component" value="Unassembled WGS sequence"/>
</dbReference>
<evidence type="ECO:0000313" key="1">
    <source>
        <dbReference type="EMBL" id="KWT67564.1"/>
    </source>
</evidence>
<proteinExistence type="predicted"/>
<comment type="caution">
    <text evidence="1">The sequence shown here is derived from an EMBL/GenBank/DDBJ whole genome shotgun (WGS) entry which is preliminary data.</text>
</comment>
<sequence length="39" mass="4278">MGEAETYSEDARPDQVWELRLACVAIAAIQPNGWCSAKP</sequence>
<dbReference type="STRING" id="121290.APY04_1923"/>
<name>A0A109BEW8_HYPSL</name>
<organism evidence="1 2">
    <name type="scientific">Hyphomicrobium sulfonivorans</name>
    <dbReference type="NCBI Taxonomy" id="121290"/>
    <lineage>
        <taxon>Bacteria</taxon>
        <taxon>Pseudomonadati</taxon>
        <taxon>Pseudomonadota</taxon>
        <taxon>Alphaproteobacteria</taxon>
        <taxon>Hyphomicrobiales</taxon>
        <taxon>Hyphomicrobiaceae</taxon>
        <taxon>Hyphomicrobium</taxon>
    </lineage>
</organism>
<gene>
    <name evidence="1" type="ORF">APY04_1923</name>
</gene>
<reference evidence="1 2" key="1">
    <citation type="submission" date="2015-10" db="EMBL/GenBank/DDBJ databases">
        <title>Transcriptomic analysis of a linuron degrading triple-species bacterial consortium.</title>
        <authorList>
            <person name="Albers P."/>
        </authorList>
    </citation>
    <scope>NUCLEOTIDE SEQUENCE [LARGE SCALE GENOMIC DNA]</scope>
    <source>
        <strain evidence="1 2">WDL6</strain>
    </source>
</reference>
<accession>A0A109BEW8</accession>
<keyword evidence="2" id="KW-1185">Reference proteome</keyword>
<evidence type="ECO:0000313" key="2">
    <source>
        <dbReference type="Proteomes" id="UP000059074"/>
    </source>
</evidence>
<dbReference type="AlphaFoldDB" id="A0A109BEW8"/>
<protein>
    <submittedName>
        <fullName evidence="1">Uncharacterized protein</fullName>
    </submittedName>
</protein>